<name>A0ABV0QQF4_9TELE</name>
<keyword evidence="2" id="KW-1185">Reference proteome</keyword>
<accession>A0ABV0QQF4</accession>
<dbReference type="Proteomes" id="UP001434883">
    <property type="component" value="Unassembled WGS sequence"/>
</dbReference>
<gene>
    <name evidence="1" type="ORF">XENOCAPTIV_007207</name>
</gene>
<organism evidence="1 2">
    <name type="scientific">Xenoophorus captivus</name>
    <dbReference type="NCBI Taxonomy" id="1517983"/>
    <lineage>
        <taxon>Eukaryota</taxon>
        <taxon>Metazoa</taxon>
        <taxon>Chordata</taxon>
        <taxon>Craniata</taxon>
        <taxon>Vertebrata</taxon>
        <taxon>Euteleostomi</taxon>
        <taxon>Actinopterygii</taxon>
        <taxon>Neopterygii</taxon>
        <taxon>Teleostei</taxon>
        <taxon>Neoteleostei</taxon>
        <taxon>Acanthomorphata</taxon>
        <taxon>Ovalentaria</taxon>
        <taxon>Atherinomorphae</taxon>
        <taxon>Cyprinodontiformes</taxon>
        <taxon>Goodeidae</taxon>
        <taxon>Xenoophorus</taxon>
    </lineage>
</organism>
<dbReference type="EMBL" id="JAHRIN010018618">
    <property type="protein sequence ID" value="MEQ2198063.1"/>
    <property type="molecule type" value="Genomic_DNA"/>
</dbReference>
<evidence type="ECO:0000313" key="2">
    <source>
        <dbReference type="Proteomes" id="UP001434883"/>
    </source>
</evidence>
<reference evidence="1 2" key="1">
    <citation type="submission" date="2021-06" db="EMBL/GenBank/DDBJ databases">
        <authorList>
            <person name="Palmer J.M."/>
        </authorList>
    </citation>
    <scope>NUCLEOTIDE SEQUENCE [LARGE SCALE GENOMIC DNA]</scope>
    <source>
        <strain evidence="1 2">XC_2019</strain>
        <tissue evidence="1">Muscle</tissue>
    </source>
</reference>
<comment type="caution">
    <text evidence="1">The sequence shown here is derived from an EMBL/GenBank/DDBJ whole genome shotgun (WGS) entry which is preliminary data.</text>
</comment>
<proteinExistence type="predicted"/>
<sequence length="110" mass="12470">MMFFSQKRSVLRGLPVSPAARTACTSTPVFYNVLRLASFHLFPPNVTIAFMDQHFNLRAFTIFVLNVFASCNLFGSNGFLLSERPFNPCWYRTHLSVDNNILLQASASIF</sequence>
<evidence type="ECO:0000313" key="1">
    <source>
        <dbReference type="EMBL" id="MEQ2198063.1"/>
    </source>
</evidence>
<protein>
    <submittedName>
        <fullName evidence="1">Uncharacterized protein</fullName>
    </submittedName>
</protein>